<organism evidence="2 3">
    <name type="scientific">Rubus argutus</name>
    <name type="common">Southern blackberry</name>
    <dbReference type="NCBI Taxonomy" id="59490"/>
    <lineage>
        <taxon>Eukaryota</taxon>
        <taxon>Viridiplantae</taxon>
        <taxon>Streptophyta</taxon>
        <taxon>Embryophyta</taxon>
        <taxon>Tracheophyta</taxon>
        <taxon>Spermatophyta</taxon>
        <taxon>Magnoliopsida</taxon>
        <taxon>eudicotyledons</taxon>
        <taxon>Gunneridae</taxon>
        <taxon>Pentapetalae</taxon>
        <taxon>rosids</taxon>
        <taxon>fabids</taxon>
        <taxon>Rosales</taxon>
        <taxon>Rosaceae</taxon>
        <taxon>Rosoideae</taxon>
        <taxon>Rosoideae incertae sedis</taxon>
        <taxon>Rubus</taxon>
    </lineage>
</organism>
<gene>
    <name evidence="2" type="ORF">M0R45_000507</name>
</gene>
<accession>A0AAW1VP94</accession>
<dbReference type="EMBL" id="JBEDUW010000175">
    <property type="protein sequence ID" value="KAK9904663.1"/>
    <property type="molecule type" value="Genomic_DNA"/>
</dbReference>
<evidence type="ECO:0000256" key="1">
    <source>
        <dbReference type="SAM" id="MobiDB-lite"/>
    </source>
</evidence>
<feature type="region of interest" description="Disordered" evidence="1">
    <location>
        <begin position="18"/>
        <end position="43"/>
    </location>
</feature>
<feature type="compositionally biased region" description="Low complexity" evidence="1">
    <location>
        <begin position="19"/>
        <end position="33"/>
    </location>
</feature>
<protein>
    <submittedName>
        <fullName evidence="2">Uncharacterized protein</fullName>
    </submittedName>
</protein>
<name>A0AAW1VP94_RUBAR</name>
<dbReference type="Proteomes" id="UP001457282">
    <property type="component" value="Unassembled WGS sequence"/>
</dbReference>
<sequence length="192" mass="20895">MRTRGCCSDGWLDSGLGRGEASGSSLDESSLGSMAGQRRRRGTGGAVMEMSSILLSGVSAVPPAITKTADAVATTHCSVLINAVDAIVAVPCFTVELLCSKSPSPARYFPRRRRLALLSALQPHPKHDLPSRDPLCHHRRRKLPVSSVLTLQQSARVRRRYPHRCHKLEFMPSPFRHRRASLPLATPIAAPC</sequence>
<keyword evidence="3" id="KW-1185">Reference proteome</keyword>
<evidence type="ECO:0000313" key="3">
    <source>
        <dbReference type="Proteomes" id="UP001457282"/>
    </source>
</evidence>
<comment type="caution">
    <text evidence="2">The sequence shown here is derived from an EMBL/GenBank/DDBJ whole genome shotgun (WGS) entry which is preliminary data.</text>
</comment>
<dbReference type="AlphaFoldDB" id="A0AAW1VP94"/>
<reference evidence="2 3" key="1">
    <citation type="journal article" date="2023" name="G3 (Bethesda)">
        <title>A chromosome-length genome assembly and annotation of blackberry (Rubus argutus, cv. 'Hillquist').</title>
        <authorList>
            <person name="Bruna T."/>
            <person name="Aryal R."/>
            <person name="Dudchenko O."/>
            <person name="Sargent D.J."/>
            <person name="Mead D."/>
            <person name="Buti M."/>
            <person name="Cavallini A."/>
            <person name="Hytonen T."/>
            <person name="Andres J."/>
            <person name="Pham M."/>
            <person name="Weisz D."/>
            <person name="Mascagni F."/>
            <person name="Usai G."/>
            <person name="Natali L."/>
            <person name="Bassil N."/>
            <person name="Fernandez G.E."/>
            <person name="Lomsadze A."/>
            <person name="Armour M."/>
            <person name="Olukolu B."/>
            <person name="Poorten T."/>
            <person name="Britton C."/>
            <person name="Davik J."/>
            <person name="Ashrafi H."/>
            <person name="Aiden E.L."/>
            <person name="Borodovsky M."/>
            <person name="Worthington M."/>
        </authorList>
    </citation>
    <scope>NUCLEOTIDE SEQUENCE [LARGE SCALE GENOMIC DNA]</scope>
    <source>
        <strain evidence="2">PI 553951</strain>
    </source>
</reference>
<evidence type="ECO:0000313" key="2">
    <source>
        <dbReference type="EMBL" id="KAK9904663.1"/>
    </source>
</evidence>
<proteinExistence type="predicted"/>